<organism evidence="2 3">
    <name type="scientific">Burkholderia territorii</name>
    <dbReference type="NCBI Taxonomy" id="1503055"/>
    <lineage>
        <taxon>Bacteria</taxon>
        <taxon>Pseudomonadati</taxon>
        <taxon>Pseudomonadota</taxon>
        <taxon>Betaproteobacteria</taxon>
        <taxon>Burkholderiales</taxon>
        <taxon>Burkholderiaceae</taxon>
        <taxon>Burkholderia</taxon>
        <taxon>Burkholderia cepacia complex</taxon>
    </lineage>
</organism>
<evidence type="ECO:0000256" key="1">
    <source>
        <dbReference type="SAM" id="Coils"/>
    </source>
</evidence>
<protein>
    <submittedName>
        <fullName evidence="2">Uncharacterized protein</fullName>
    </submittedName>
</protein>
<evidence type="ECO:0000313" key="2">
    <source>
        <dbReference type="EMBL" id="KVV45109.1"/>
    </source>
</evidence>
<evidence type="ECO:0000313" key="3">
    <source>
        <dbReference type="Proteomes" id="UP000062317"/>
    </source>
</evidence>
<dbReference type="EMBL" id="LPEQ01000090">
    <property type="protein sequence ID" value="KVV45109.1"/>
    <property type="molecule type" value="Genomic_DNA"/>
</dbReference>
<accession>A0A106DMR4</accession>
<reference evidence="2 3" key="1">
    <citation type="submission" date="2015-11" db="EMBL/GenBank/DDBJ databases">
        <title>Expanding the genomic diversity of Burkholderia species for the development of highly accurate diagnostics.</title>
        <authorList>
            <person name="Sahl J."/>
            <person name="Keim P."/>
            <person name="Wagner D."/>
        </authorList>
    </citation>
    <scope>NUCLEOTIDE SEQUENCE [LARGE SCALE GENOMIC DNA]</scope>
    <source>
        <strain evidence="2 3">MSMB1301WGS</strain>
    </source>
</reference>
<sequence>MPACDADAPSDITPPDLPEISAFVRSLGRLNSVAIFKDLLAADLLTHRAGRYQQRSRRSGDVEWLRSVKVDRGHALYVTPAGQELIKQLKKDGKLTKALTKQPLTPQQKKAREKVRKAAKDKREAERAALAANQPAVLAKLEQTIEECIQRRGALRERLSLRSLPVAGSQDSAEVQGKMRTQLMASGQFEPSLRWGLSFF</sequence>
<name>A0A106DMR4_9BURK</name>
<gene>
    <name evidence="2" type="ORF">WT27_07705</name>
</gene>
<feature type="coiled-coil region" evidence="1">
    <location>
        <begin position="108"/>
        <end position="158"/>
    </location>
</feature>
<comment type="caution">
    <text evidence="2">The sequence shown here is derived from an EMBL/GenBank/DDBJ whole genome shotgun (WGS) entry which is preliminary data.</text>
</comment>
<proteinExistence type="predicted"/>
<dbReference type="Proteomes" id="UP000062317">
    <property type="component" value="Unassembled WGS sequence"/>
</dbReference>
<keyword evidence="3" id="KW-1185">Reference proteome</keyword>
<keyword evidence="1" id="KW-0175">Coiled coil</keyword>
<dbReference type="AlphaFoldDB" id="A0A106DMR4"/>